<dbReference type="CDD" id="cd20735">
    <property type="entry name" value="PoNe_RHS-like"/>
    <property type="match status" value="1"/>
</dbReference>
<dbReference type="Proteomes" id="UP000235116">
    <property type="component" value="Chromosome"/>
</dbReference>
<dbReference type="KEGG" id="kak:Kalk_12025"/>
<gene>
    <name evidence="4" type="ORF">Kalk_12025</name>
</gene>
<feature type="compositionally biased region" description="Low complexity" evidence="2">
    <location>
        <begin position="115"/>
        <end position="124"/>
    </location>
</feature>
<keyword evidence="3" id="KW-1133">Transmembrane helix</keyword>
<accession>A0A2K9LLK2</accession>
<feature type="transmembrane region" description="Helical" evidence="3">
    <location>
        <begin position="1458"/>
        <end position="1476"/>
    </location>
</feature>
<organism evidence="4 5">
    <name type="scientific">Ketobacter alkanivorans</name>
    <dbReference type="NCBI Taxonomy" id="1917421"/>
    <lineage>
        <taxon>Bacteria</taxon>
        <taxon>Pseudomonadati</taxon>
        <taxon>Pseudomonadota</taxon>
        <taxon>Gammaproteobacteria</taxon>
        <taxon>Pseudomonadales</taxon>
        <taxon>Ketobacteraceae</taxon>
        <taxon>Ketobacter</taxon>
    </lineage>
</organism>
<protein>
    <submittedName>
        <fullName evidence="4">Uncharacterized protein</fullName>
    </submittedName>
</protein>
<keyword evidence="3" id="KW-0472">Membrane</keyword>
<keyword evidence="3" id="KW-0812">Transmembrane</keyword>
<feature type="region of interest" description="Disordered" evidence="2">
    <location>
        <begin position="1"/>
        <end position="176"/>
    </location>
</feature>
<evidence type="ECO:0000256" key="2">
    <source>
        <dbReference type="SAM" id="MobiDB-lite"/>
    </source>
</evidence>
<feature type="region of interest" description="Disordered" evidence="2">
    <location>
        <begin position="356"/>
        <end position="390"/>
    </location>
</feature>
<sequence>MNDHTLTRRRSSADEPGSSESLRRSRPSVEPTQSYSREELPLCSVPRYMSTDYSLDDPTLDYSSWSHIQDATPSSDAAIDPTATRDANPTSPSEGDSTADASTDTAGDSGDDSATDSTSADGSAPTGGASTDGDALMCTPEQSGDESGDQSQDTVQQQNREGGAEEKETPLPEPVIARTGYIVAPRVPAPPKEALKRSGDIRQRTGSPPEMHHAKIQQAVLRVVDAARDSQRQIVWRTNNLARDTRSSFNEIARDILAFTGGCIRRIRDAVTTAKQELTAAIDAQLEHLSTHTLRTGDELTEGRKQGEQAVHDELFNNQQELGQYHLELQQEFTPYLLAAQTNILNINTNGEAYHITPPAYGPNPPPVPESSGDGEANQSTVPPGPRKSLATAQSDLTRQVQTMANSNAQGFYHADRITPVLTAQHRQTNTNIERNLTSQARSLDSFRGQFTNYALRLTTPMADGFADQRRRAREAMTFQIEDDRHNLAESLGEHGNTLVDKYDGVIKHLEDELQPKLVEGLQKAGSKAAKGFRDQGELTQRMMDNTAASLALAYPELVSRVAALLPVGQFLNHDELGPQLKAAWQSARNLPDQQYAAMAEQAAQTLQQAQNAKRKQMNALGESTDKSLESVSDVVTATRFDFDMYSYQVTGVMSEGGWARIRGTRDYATRMAEQILATRGDGNGALANLLRSFCGSLNNAIDSAGQGYFSAVADYEENMSSGRGSVFMQITSRLDDDLSTRSQTLDAELTKPDTDTTTGLVVLNVLTLGATTPLTVGYLVYSDADDDEVFAAFGDLQWPGQPALRYYFENVAHKGDLFDRFDECLSETQAQRARGMFSANASTRADARESALRDTLTVFGMNSFARESLVQGWHQTERDAAGSERIDSLISDMNNSWTTLFTRSTTDRMNEGYIRGDLGMVLSARMDASLREARGRSSDHIYQSVQNIEQLAREELIRTQGSTFITDEQVQQLTDDAMLDFASHHRRPTDTADPNDLEAAREIFIREATAPILQHQPGHGGPHGGGEHPRLVPVDEGVRDYVQQVVRGGWKNEDALAAQQAYEFSRASRGSRPSSADQVRFTRTFQDQELNRVERELREHPERRDQLMPQLLRLRQRQEERMQRLAQRLDPPATQEQIDTAGGATQYMAQRTARLFSGGEDYQTGLASGTERSADQEDAQYGYELITQGRASLTAGVRLATRGTGTNDDLLRMSFQDRTKAETAQTRADWESRYGESMDAMLGIERHRGMSGGEFALGLVTNPVGTLMFGNVTEVSGDLANEIEVLARGNPETDQDYIELAALRFQHQRRQGTGFLARLTMSSTDEARTIDAEQTGMAAELLAEAHRQRALRLQQDPNATPDDFPLPSSHDAVFGSDGRINPRIAALVFQKQNRGDRLTEPRYTGDRNGLLTRSMRVEQAATRYQMEIDRQEQLWLAGITALAIAATLILMAFGVGFVLASVIVALGAGLLTIAVKSGMRGERYGWEESATDMANTAIEVAAAGAGGAIAGGLGKSGMVVGRLARFGEAINSTFGRVGGAMVREAITGAASSAAQTAIQDGTYDDGPGAAFGRILSGGLKGAAISAVSAGVSESLGNRLNRSLVGQLDNPASTSRLARLGSGLGPTGRNMLKEGVSEGLGGIAGEAMGIYIEISSGQYKGSLHDALQRMGQAGLKDMIRSGGRAGLSGRHRARYNELAAAARDNPHLTQQDLQALRAASMAAGEPPRSLEEIRQQIRLDQANLALLPPEMQRLARGMDSSSLARLAELLHGGRLGQGGDTRLDLFADLSEKNPHLDFGALRQQMELNTQRMRNEQDDASSRAFEATAKPLRDQITADLPGPVRDALADIPVRGLEHLPASELPKVARMLAKGTLSHRDAEALVRAAQKQNPDLDAIGFLKNLNSAVQSARMAQDAHTRLLAKQRAAVLEDVPMAAVGVFARLPEDAISTVRAAMDAGTLPAPHRFDELLRQAQAIDPSLDRNQFKQNLQQAVDNAQQRQQTQKAADRAQRQLHMTNVPEHLRGTLSVLPDAALVELHLRQMEGSISPAERLRLEQAALRENPDLDLKSFNKALDDAIQQGTPIRPSADQEQQLRREMQAAVPAEQRSKVANVPILILPDAAFARYARSDSGNAVTVILHGKPVVILRQGADPKVLREEGIHALQAQDPKWAKHIGSLDETRLSRWEDLPLDMQLALYRNKLELEIDAHDRMVDDLANQLLRSDDPTQQQRLRVELELAQRTLKNLENRLGEVDAITPLQRLQIRAGLRPTPQYLLQPARLFNKARDDLSALIKQGVSDNNADARRALRHLTGLSNREVNRLLALGLDPVQLRSILKSGGTDANVTRANVRQLLALARQLPEAQRSATLSQLMNKQDYLSLLPKLGASARLMGNDPVAAQKIADAILGLPAHRNTHADALHNLLHRASPDQRQQIADLLDNLGPGSRSSLLLQSQQLLRALESMPATAQRQTVIEYILSGFSSREPADHAKDIRAAVRAVDSAGGMSPALIQRFADSISNKQPMSGGDAYRIHLEDKLGQWGDFRTAPESKHFAHLLEQEMGHLPKEQMAALADLHPWFRHIVASEFFQNRLKQSGNSEADEQALLLRELIGIGIGKRTDISTHDALRSILSVTRQYAAGSGREPDFDARVAAELTRMGIDPSSIRHDQHDVSPQLHLENLIRQRIEYQAMVDMADDFAKRRFPNWATDDTANKNMREYRNELQAGLKQKVTETSGEIAATHALMGDPRFHGMTLLRGFEAGTGFDQVWVRKQNGIIVDILIVEAKGHRATLGDPQKGKQMGPAWIMNTVREMLMRGDDGTATLILEAIRTGYPPIRGVVIQADEHGNPGTIKAAPGADADSFTYKNDALFRANSAAPAGTQPLRTPADLAAGIQQRISAQTNAEFEFRYDQAEVTDIVSHGRSLGLTDTDIGDLMFTGSRVKKPIASAELMQQMSNYIHIVRAQGFPFRFDSITDFVNFSTDLKTLLLRYGLPVDDLRVQGSALRSPDAKDVDIAVFIDPVRFKELTDAMLQGLRSRAKPHVASSMSAEMRKQIEQGRINSYYFDRIGDRTFNQELRDLAKHLSGSDSIDLSLMLKGRDFDISPFQKIS</sequence>
<dbReference type="PANTHER" id="PTHR34491">
    <property type="entry name" value="A-TYPE INCLUSION PROTEIN, PUTATIVE-RELATED"/>
    <property type="match status" value="1"/>
</dbReference>
<feature type="region of interest" description="Disordered" evidence="2">
    <location>
        <begin position="190"/>
        <end position="211"/>
    </location>
</feature>
<feature type="transmembrane region" description="Helical" evidence="3">
    <location>
        <begin position="1434"/>
        <end position="1451"/>
    </location>
</feature>
<evidence type="ECO:0000256" key="1">
    <source>
        <dbReference type="SAM" id="Coils"/>
    </source>
</evidence>
<feature type="compositionally biased region" description="Polar residues" evidence="2">
    <location>
        <begin position="85"/>
        <end position="94"/>
    </location>
</feature>
<evidence type="ECO:0000313" key="5">
    <source>
        <dbReference type="Proteomes" id="UP000235116"/>
    </source>
</evidence>
<evidence type="ECO:0000256" key="3">
    <source>
        <dbReference type="SAM" id="Phobius"/>
    </source>
</evidence>
<reference evidence="5" key="1">
    <citation type="submission" date="2017-08" db="EMBL/GenBank/DDBJ databases">
        <title>Direct submision.</title>
        <authorList>
            <person name="Kim S.-J."/>
            <person name="Rhee S.-K."/>
        </authorList>
    </citation>
    <scope>NUCLEOTIDE SEQUENCE [LARGE SCALE GENOMIC DNA]</scope>
    <source>
        <strain evidence="5">GI5</strain>
    </source>
</reference>
<proteinExistence type="predicted"/>
<feature type="compositionally biased region" description="Pro residues" evidence="2">
    <location>
        <begin position="360"/>
        <end position="369"/>
    </location>
</feature>
<feature type="compositionally biased region" description="Polar residues" evidence="2">
    <location>
        <begin position="149"/>
        <end position="160"/>
    </location>
</feature>
<name>A0A2K9LLK2_9GAMM</name>
<feature type="compositionally biased region" description="Polar residues" evidence="2">
    <location>
        <begin position="61"/>
        <end position="75"/>
    </location>
</feature>
<feature type="compositionally biased region" description="Low complexity" evidence="2">
    <location>
        <begin position="95"/>
        <end position="108"/>
    </location>
</feature>
<dbReference type="EMBL" id="CP022684">
    <property type="protein sequence ID" value="AUM13107.1"/>
    <property type="molecule type" value="Genomic_DNA"/>
</dbReference>
<keyword evidence="1" id="KW-0175">Coiled coil</keyword>
<evidence type="ECO:0000313" key="4">
    <source>
        <dbReference type="EMBL" id="AUM13107.1"/>
    </source>
</evidence>
<dbReference type="PANTHER" id="PTHR34491:SF147">
    <property type="entry name" value="RING-TYPE DOMAIN-CONTAINING PROTEIN"/>
    <property type="match status" value="1"/>
</dbReference>
<feature type="coiled-coil region" evidence="1">
    <location>
        <begin position="2199"/>
        <end position="2256"/>
    </location>
</feature>
<keyword evidence="5" id="KW-1185">Reference proteome</keyword>
<feature type="compositionally biased region" description="Basic and acidic residues" evidence="2">
    <location>
        <begin position="193"/>
        <end position="203"/>
    </location>
</feature>